<evidence type="ECO:0000259" key="3">
    <source>
        <dbReference type="Pfam" id="PF09375"/>
    </source>
</evidence>
<organism evidence="4 5">
    <name type="scientific">Flavobacterium pygoscelis</name>
    <dbReference type="NCBI Taxonomy" id="2893176"/>
    <lineage>
        <taxon>Bacteria</taxon>
        <taxon>Pseudomonadati</taxon>
        <taxon>Bacteroidota</taxon>
        <taxon>Flavobacteriia</taxon>
        <taxon>Flavobacteriales</taxon>
        <taxon>Flavobacteriaceae</taxon>
        <taxon>Flavobacterium</taxon>
    </lineage>
</organism>
<protein>
    <recommendedName>
        <fullName evidence="3">Imelysin-like domain-containing protein</fullName>
    </recommendedName>
</protein>
<dbReference type="RefSeq" id="WP_248429039.1">
    <property type="nucleotide sequence ID" value="NZ_JALNUB010000009.1"/>
</dbReference>
<comment type="subcellular location">
    <subcellularLocation>
        <location evidence="1">Cell envelope</location>
    </subcellularLocation>
</comment>
<name>A0A9X1XTG6_9FLAO</name>
<evidence type="ECO:0000313" key="5">
    <source>
        <dbReference type="Proteomes" id="UP001139260"/>
    </source>
</evidence>
<dbReference type="PROSITE" id="PS51257">
    <property type="entry name" value="PROKAR_LIPOPROTEIN"/>
    <property type="match status" value="1"/>
</dbReference>
<dbReference type="AlphaFoldDB" id="A0A9X1XTG6"/>
<evidence type="ECO:0000256" key="2">
    <source>
        <dbReference type="ARBA" id="ARBA00022729"/>
    </source>
</evidence>
<proteinExistence type="predicted"/>
<gene>
    <name evidence="4" type="ORF">MW871_13720</name>
</gene>
<feature type="domain" description="Imelysin-like" evidence="3">
    <location>
        <begin position="47"/>
        <end position="367"/>
    </location>
</feature>
<dbReference type="Pfam" id="PF09375">
    <property type="entry name" value="Peptidase_M75"/>
    <property type="match status" value="1"/>
</dbReference>
<accession>A0A9X1XTG6</accession>
<evidence type="ECO:0000313" key="4">
    <source>
        <dbReference type="EMBL" id="MCK8142954.1"/>
    </source>
</evidence>
<dbReference type="EMBL" id="JALNUB010000009">
    <property type="protein sequence ID" value="MCK8142954.1"/>
    <property type="molecule type" value="Genomic_DNA"/>
</dbReference>
<sequence length="397" mass="43135">MNKAFLKAVFIFTIGVTVASCTSDDKSTEVEQKVTKKQVIENYATIAYANYKQAYDDAVLLEKAVTTFTTTPSEANFVAAKNAWKVSRESYGTTEAYRFANGPIDTGDNGPEALINSWPLDENFIDYVDNNGTSTQDGIINQTLLYPIINKTVLLTISKTESGEKNIAVGYHAIEFLLWGQDLTDPSEKKAGLRPYTDYLQSAAGTARNQKRRADYLNACADVLTDNLDYLVNQWKVGGDYRKEFLALAEDTALKNMYLGITTLALAELPVERMDVALENADQEDEHSCFSDNTHRDIALNLQGVINVYQGKYGTIDGASLEDLVKQVNETSFTDTAASIKDALAKVAAMQTPFDLAISGGTASNEGKKVTAGSSAIKVFGKNLLAGAAKIGLIVNG</sequence>
<reference evidence="4" key="1">
    <citation type="submission" date="2022-04" db="EMBL/GenBank/DDBJ databases">
        <title>Flavobacterium pygoscelis sp. nov. isolated from Chinstrap chick (Pygoscelis antarcticus).</title>
        <authorList>
            <person name="Irgang R."/>
            <person name="Poblete-Morales M."/>
            <person name="Avendano-Herrera R."/>
        </authorList>
    </citation>
    <scope>NUCLEOTIDE SEQUENCE</scope>
    <source>
        <strain evidence="4">I-SCBP12n</strain>
    </source>
</reference>
<dbReference type="Gene3D" id="1.20.1420.20">
    <property type="entry name" value="M75 peptidase, HXXE motif"/>
    <property type="match status" value="1"/>
</dbReference>
<dbReference type="InterPro" id="IPR018976">
    <property type="entry name" value="Imelysin-like"/>
</dbReference>
<dbReference type="GO" id="GO:0030313">
    <property type="term" value="C:cell envelope"/>
    <property type="evidence" value="ECO:0007669"/>
    <property type="project" value="UniProtKB-SubCell"/>
</dbReference>
<evidence type="ECO:0000256" key="1">
    <source>
        <dbReference type="ARBA" id="ARBA00004196"/>
    </source>
</evidence>
<keyword evidence="2" id="KW-0732">Signal</keyword>
<comment type="caution">
    <text evidence="4">The sequence shown here is derived from an EMBL/GenBank/DDBJ whole genome shotgun (WGS) entry which is preliminary data.</text>
</comment>
<dbReference type="Proteomes" id="UP001139260">
    <property type="component" value="Unassembled WGS sequence"/>
</dbReference>
<keyword evidence="5" id="KW-1185">Reference proteome</keyword>
<dbReference type="InterPro" id="IPR038352">
    <property type="entry name" value="Imelysin_sf"/>
</dbReference>
<dbReference type="CDD" id="cd14657">
    <property type="entry name" value="Imelysin_IrpA-like"/>
    <property type="match status" value="1"/>
</dbReference>